<comment type="caution">
    <text evidence="6">The sequence shown here is derived from an EMBL/GenBank/DDBJ whole genome shotgun (WGS) entry which is preliminary data.</text>
</comment>
<dbReference type="InterPro" id="IPR015943">
    <property type="entry name" value="WD40/YVTN_repeat-like_dom_sf"/>
</dbReference>
<dbReference type="PANTHER" id="PTHR19923">
    <property type="entry name" value="WD40 REPEAT PROTEINPRL1/PRL2-RELATED"/>
    <property type="match status" value="1"/>
</dbReference>
<keyword evidence="1 4" id="KW-0853">WD repeat</keyword>
<dbReference type="SUPFAM" id="SSF50978">
    <property type="entry name" value="WD40 repeat-like"/>
    <property type="match status" value="1"/>
</dbReference>
<dbReference type="EMBL" id="MU790539">
    <property type="protein sequence ID" value="KAJ3999422.1"/>
    <property type="molecule type" value="Genomic_DNA"/>
</dbReference>
<dbReference type="SMART" id="SM00320">
    <property type="entry name" value="WD40"/>
    <property type="match status" value="7"/>
</dbReference>
<gene>
    <name evidence="6" type="ORF">F5050DRAFT_1738245</name>
</gene>
<dbReference type="PROSITE" id="PS50082">
    <property type="entry name" value="WD_REPEATS_2"/>
    <property type="match status" value="5"/>
</dbReference>
<comment type="function">
    <text evidence="5">Involved in pre-mRNA splicing and required for cell cycle progression at G2/M.</text>
</comment>
<feature type="repeat" description="WD" evidence="4">
    <location>
        <begin position="180"/>
        <end position="221"/>
    </location>
</feature>
<proteinExistence type="inferred from homology"/>
<evidence type="ECO:0000256" key="3">
    <source>
        <dbReference type="ARBA" id="ARBA00025726"/>
    </source>
</evidence>
<dbReference type="CDD" id="cd00200">
    <property type="entry name" value="WD40"/>
    <property type="match status" value="1"/>
</dbReference>
<keyword evidence="5" id="KW-0747">Spliceosome</keyword>
<feature type="repeat" description="WD" evidence="4">
    <location>
        <begin position="349"/>
        <end position="389"/>
    </location>
</feature>
<keyword evidence="5" id="KW-0508">mRNA splicing</keyword>
<name>A0ABQ8QLP8_9AGAR</name>
<accession>A0ABQ8QLP8</accession>
<evidence type="ECO:0000313" key="6">
    <source>
        <dbReference type="EMBL" id="KAJ3999422.1"/>
    </source>
</evidence>
<sequence length="475" mass="52086">MSTDALPPLEPQFRRNAKRTRAIFASCPDDSIIDEERSVRLRLAVKINDEYRQFKELPPALLSQQGGAGPARPKETRKMITAGGDAETSLMIAKIDNTPVAQPSTFSNTQLSQALALHKTTRTIKPTYHPPWKLVRVISGHLGWVRSVAVEPGNKWFATGAGDRVIKIWDLASGELKLSLTGHISTVRGLAVSPRHPYLFSCGEDKMVKCWDLEANKVIRHYHGHLSGVYALDLHPTLDVLVTCGRDASARVWDMRTKANIHTLAGHSGTVADVKCQESDPQVITGSMDSTVRLWDLAAGKTMVTLTHHKKSVRALAIHPTEYSFASGSAGGNNIKKWKCPEGSFVFNFSGHNAIINTLSVNAEGVFFSGGDNGTLTFWDYNTGTPFQNMDDVPQPGSLEAEAGVFCSTFDMTGTRLITGGADKTIKASAIIFPSSSESDLTRSFRSTRSNHDDNSFCTTYHVIFVFLFLTVRCE</sequence>
<evidence type="ECO:0000256" key="2">
    <source>
        <dbReference type="ARBA" id="ARBA00022737"/>
    </source>
</evidence>
<protein>
    <recommendedName>
        <fullName evidence="5">Pre-mRNA-splicing factor PRP46</fullName>
    </recommendedName>
    <alternativeName>
        <fullName evidence="5">Pre-mRNA-processing protein 46</fullName>
    </alternativeName>
</protein>
<reference evidence="6" key="1">
    <citation type="submission" date="2022-08" db="EMBL/GenBank/DDBJ databases">
        <authorList>
            <consortium name="DOE Joint Genome Institute"/>
            <person name="Min B."/>
            <person name="Riley R."/>
            <person name="Sierra-Patev S."/>
            <person name="Naranjo-Ortiz M."/>
            <person name="Looney B."/>
            <person name="Konkel Z."/>
            <person name="Slot J.C."/>
            <person name="Sakamoto Y."/>
            <person name="Steenwyk J.L."/>
            <person name="Rokas A."/>
            <person name="Carro J."/>
            <person name="Camarero S."/>
            <person name="Ferreira P."/>
            <person name="Molpeceres G."/>
            <person name="Ruiz-Duenas F.J."/>
            <person name="Serrano A."/>
            <person name="Henrissat B."/>
            <person name="Drula E."/>
            <person name="Hughes K.W."/>
            <person name="Mata J.L."/>
            <person name="Ishikawa N.K."/>
            <person name="Vargas-Isla R."/>
            <person name="Ushijima S."/>
            <person name="Smith C.A."/>
            <person name="Ahrendt S."/>
            <person name="Andreopoulos W."/>
            <person name="He G."/>
            <person name="Labutti K."/>
            <person name="Lipzen A."/>
            <person name="Ng V."/>
            <person name="Sandor L."/>
            <person name="Barry K."/>
            <person name="Martinez A.T."/>
            <person name="Xiao Y."/>
            <person name="Gibbons J.G."/>
            <person name="Terashima K."/>
            <person name="Hibbett D.S."/>
            <person name="Grigoriev I.V."/>
        </authorList>
    </citation>
    <scope>NUCLEOTIDE SEQUENCE</scope>
    <source>
        <strain evidence="6">TFB10827</strain>
    </source>
</reference>
<organism evidence="6 7">
    <name type="scientific">Lentinula boryana</name>
    <dbReference type="NCBI Taxonomy" id="40481"/>
    <lineage>
        <taxon>Eukaryota</taxon>
        <taxon>Fungi</taxon>
        <taxon>Dikarya</taxon>
        <taxon>Basidiomycota</taxon>
        <taxon>Agaricomycotina</taxon>
        <taxon>Agaricomycetes</taxon>
        <taxon>Agaricomycetidae</taxon>
        <taxon>Agaricales</taxon>
        <taxon>Marasmiineae</taxon>
        <taxon>Omphalotaceae</taxon>
        <taxon>Lentinula</taxon>
    </lineage>
</organism>
<keyword evidence="5" id="KW-0539">Nucleus</keyword>
<dbReference type="Proteomes" id="UP001163828">
    <property type="component" value="Unassembled WGS sequence"/>
</dbReference>
<dbReference type="PROSITE" id="PS00678">
    <property type="entry name" value="WD_REPEATS_1"/>
    <property type="match status" value="2"/>
</dbReference>
<keyword evidence="7" id="KW-1185">Reference proteome</keyword>
<dbReference type="InterPro" id="IPR019775">
    <property type="entry name" value="WD40_repeat_CS"/>
</dbReference>
<dbReference type="InterPro" id="IPR001680">
    <property type="entry name" value="WD40_rpt"/>
</dbReference>
<comment type="similarity">
    <text evidence="3 5">Belongs to the WD repeat PRL1/PRL2 family.</text>
</comment>
<evidence type="ECO:0000256" key="4">
    <source>
        <dbReference type="PROSITE-ProRule" id="PRU00221"/>
    </source>
</evidence>
<dbReference type="InterPro" id="IPR036322">
    <property type="entry name" value="WD40_repeat_dom_sf"/>
</dbReference>
<dbReference type="InterPro" id="IPR045241">
    <property type="entry name" value="Prp46/PLRG1-like"/>
</dbReference>
<evidence type="ECO:0000313" key="7">
    <source>
        <dbReference type="Proteomes" id="UP001163828"/>
    </source>
</evidence>
<dbReference type="PROSITE" id="PS50294">
    <property type="entry name" value="WD_REPEATS_REGION"/>
    <property type="match status" value="5"/>
</dbReference>
<comment type="subcellular location">
    <subcellularLocation>
        <location evidence="5">Nucleus</location>
    </subcellularLocation>
</comment>
<dbReference type="Gene3D" id="2.130.10.10">
    <property type="entry name" value="YVTN repeat-like/Quinoprotein amine dehydrogenase"/>
    <property type="match status" value="1"/>
</dbReference>
<dbReference type="PRINTS" id="PR00320">
    <property type="entry name" value="GPROTEINBRPT"/>
</dbReference>
<dbReference type="InterPro" id="IPR020472">
    <property type="entry name" value="WD40_PAC1"/>
</dbReference>
<comment type="subunit">
    <text evidence="5">Associated with the spliceosome.</text>
</comment>
<feature type="repeat" description="WD" evidence="4">
    <location>
        <begin position="138"/>
        <end position="179"/>
    </location>
</feature>
<feature type="repeat" description="WD" evidence="4">
    <location>
        <begin position="264"/>
        <end position="305"/>
    </location>
</feature>
<keyword evidence="2 5" id="KW-0677">Repeat</keyword>
<evidence type="ECO:0000256" key="1">
    <source>
        <dbReference type="ARBA" id="ARBA00022574"/>
    </source>
</evidence>
<evidence type="ECO:0000256" key="5">
    <source>
        <dbReference type="RuleBase" id="RU369036"/>
    </source>
</evidence>
<dbReference type="Pfam" id="PF00400">
    <property type="entry name" value="WD40"/>
    <property type="match status" value="7"/>
</dbReference>
<dbReference type="PANTHER" id="PTHR19923:SF0">
    <property type="entry name" value="PLEIOTROPIC REGULATOR 1"/>
    <property type="match status" value="1"/>
</dbReference>
<keyword evidence="5" id="KW-0507">mRNA processing</keyword>
<feature type="repeat" description="WD" evidence="4">
    <location>
        <begin position="222"/>
        <end position="263"/>
    </location>
</feature>